<evidence type="ECO:0000256" key="4">
    <source>
        <dbReference type="ARBA" id="ARBA00039132"/>
    </source>
</evidence>
<dbReference type="GO" id="GO:0008474">
    <property type="term" value="F:palmitoyl-(protein) hydrolase activity"/>
    <property type="evidence" value="ECO:0007669"/>
    <property type="project" value="UniProtKB-EC"/>
</dbReference>
<proteinExistence type="predicted"/>
<evidence type="ECO:0000256" key="11">
    <source>
        <dbReference type="ARBA" id="ARBA00047972"/>
    </source>
</evidence>
<keyword evidence="14" id="KW-1185">Reference proteome</keyword>
<dbReference type="GO" id="GO:0102390">
    <property type="term" value="F:mycophenolic acid acyl-glucuronide esterase activity"/>
    <property type="evidence" value="ECO:0007669"/>
    <property type="project" value="UniProtKB-EC"/>
</dbReference>
<evidence type="ECO:0000256" key="10">
    <source>
        <dbReference type="ARBA" id="ARBA00047409"/>
    </source>
</evidence>
<evidence type="ECO:0000256" key="6">
    <source>
        <dbReference type="ARBA" id="ARBA00041520"/>
    </source>
</evidence>
<comment type="catalytic activity">
    <reaction evidence="10">
        <text>S-hexadecanoyl-L-cysteinyl-[protein] + H2O = L-cysteinyl-[protein] + hexadecanoate + H(+)</text>
        <dbReference type="Rhea" id="RHEA:19233"/>
        <dbReference type="Rhea" id="RHEA-COMP:10131"/>
        <dbReference type="Rhea" id="RHEA-COMP:11032"/>
        <dbReference type="ChEBI" id="CHEBI:7896"/>
        <dbReference type="ChEBI" id="CHEBI:15377"/>
        <dbReference type="ChEBI" id="CHEBI:15378"/>
        <dbReference type="ChEBI" id="CHEBI:29950"/>
        <dbReference type="ChEBI" id="CHEBI:74151"/>
        <dbReference type="EC" id="3.1.2.22"/>
    </reaction>
    <physiologicalReaction direction="left-to-right" evidence="10">
        <dbReference type="Rhea" id="RHEA:19234"/>
    </physiologicalReaction>
</comment>
<reference evidence="13 14" key="1">
    <citation type="submission" date="2019-12" db="EMBL/GenBank/DDBJ databases">
        <title>Nitratireductor arenosus sp. nov., Isolated from sea sand, Jeju island, South Korea.</title>
        <authorList>
            <person name="Kim W."/>
        </authorList>
    </citation>
    <scope>NUCLEOTIDE SEQUENCE [LARGE SCALE GENOMIC DNA]</scope>
    <source>
        <strain evidence="13 14">CAU 1489</strain>
    </source>
</reference>
<dbReference type="PANTHER" id="PTHR16138:SF7">
    <property type="entry name" value="PALMITOYL-PROTEIN THIOESTERASE ABHD10, MITOCHONDRIAL"/>
    <property type="match status" value="1"/>
</dbReference>
<evidence type="ECO:0000256" key="9">
    <source>
        <dbReference type="ARBA" id="ARBA00046047"/>
    </source>
</evidence>
<comment type="caution">
    <text evidence="13">The sequence shown here is derived from an EMBL/GenBank/DDBJ whole genome shotgun (WGS) entry which is preliminary data.</text>
</comment>
<dbReference type="AlphaFoldDB" id="A0A844QGE4"/>
<sequence>MAQHPTEMLDVDSVPIAVRRRRGRAPGLVWLGGYRSDMLGTKAEQLDLWAAESGHACVRHDYSGHGESGGAFRDGTISRWLAESLAVFRQFTDGPQILVGSSMGAWIALRMVQELNRGSADDRVAGLVLIAPAPDFTVELMEPHLTDRHRRDLEQKGYFEEPSEYGPEPDLYTRALFEDGARNRVLTGLIETHCPVTVLQGMQDPDVPYAHALKLVDHLPAEDVTLTLIRDGDHRLSRPQDIALLRCAVADLATRAGSN</sequence>
<keyword evidence="2 13" id="KW-0378">Hydrolase</keyword>
<feature type="domain" description="AB hydrolase-1" evidence="12">
    <location>
        <begin position="45"/>
        <end position="242"/>
    </location>
</feature>
<comment type="function">
    <text evidence="9">Acts as an acyl-protein thioesterase that hydrolyzes fatty acids from acylated residues in proteins. Regulates the mitochondrial S-depalmitoylation of the nucleophilic active site residue of peroxiredoxin-5/PRDX5, a key antioxidant protein, therefore modulating mitochondrial antioxidant ability. Also catalyzes the deglucuronidation of mycophenolic acid acyl-glucuronide, an active metabolite of the immunosuppressant drug mycophenolate.</text>
</comment>
<dbReference type="Gene3D" id="3.40.50.1820">
    <property type="entry name" value="alpha/beta hydrolase"/>
    <property type="match status" value="1"/>
</dbReference>
<comment type="catalytic activity">
    <reaction evidence="11">
        <text>mycophenolic acid O-acyl-beta-D-glucuronide + H2O = mycophenolate + D-glucuronate + H(+)</text>
        <dbReference type="Rhea" id="RHEA:34179"/>
        <dbReference type="ChEBI" id="CHEBI:15377"/>
        <dbReference type="ChEBI" id="CHEBI:15378"/>
        <dbReference type="ChEBI" id="CHEBI:58720"/>
        <dbReference type="ChEBI" id="CHEBI:62932"/>
        <dbReference type="ChEBI" id="CHEBI:66982"/>
        <dbReference type="EC" id="3.1.1.93"/>
    </reaction>
    <physiologicalReaction direction="left-to-right" evidence="11">
        <dbReference type="Rhea" id="RHEA:34180"/>
    </physiologicalReaction>
</comment>
<dbReference type="Proteomes" id="UP000463224">
    <property type="component" value="Unassembled WGS sequence"/>
</dbReference>
<dbReference type="InterPro" id="IPR029058">
    <property type="entry name" value="AB_hydrolase_fold"/>
</dbReference>
<dbReference type="InterPro" id="IPR000073">
    <property type="entry name" value="AB_hydrolase_1"/>
</dbReference>
<dbReference type="EC" id="3.1.2.22" evidence="1"/>
<dbReference type="EC" id="3.1.1.93" evidence="4"/>
<evidence type="ECO:0000313" key="14">
    <source>
        <dbReference type="Proteomes" id="UP000463224"/>
    </source>
</evidence>
<evidence type="ECO:0000256" key="7">
    <source>
        <dbReference type="ARBA" id="ARBA00042645"/>
    </source>
</evidence>
<accession>A0A844QGE4</accession>
<evidence type="ECO:0000256" key="8">
    <source>
        <dbReference type="ARBA" id="ARBA00042704"/>
    </source>
</evidence>
<dbReference type="EMBL" id="WPHG01000001">
    <property type="protein sequence ID" value="MVA96849.1"/>
    <property type="molecule type" value="Genomic_DNA"/>
</dbReference>
<keyword evidence="3" id="KW-0809">Transit peptide</keyword>
<dbReference type="RefSeq" id="WP_156711746.1">
    <property type="nucleotide sequence ID" value="NZ_WPHG01000001.1"/>
</dbReference>
<organism evidence="13 14">
    <name type="scientific">Nitratireductor arenosus</name>
    <dbReference type="NCBI Taxonomy" id="2682096"/>
    <lineage>
        <taxon>Bacteria</taxon>
        <taxon>Pseudomonadati</taxon>
        <taxon>Pseudomonadota</taxon>
        <taxon>Alphaproteobacteria</taxon>
        <taxon>Hyphomicrobiales</taxon>
        <taxon>Phyllobacteriaceae</taxon>
        <taxon>Nitratireductor</taxon>
    </lineage>
</organism>
<evidence type="ECO:0000313" key="13">
    <source>
        <dbReference type="EMBL" id="MVA96849.1"/>
    </source>
</evidence>
<protein>
    <recommendedName>
        <fullName evidence="5">Palmitoyl-protein thioesterase ABHD10, mitochondrial</fullName>
        <ecNumber evidence="4">3.1.1.93</ecNumber>
        <ecNumber evidence="1">3.1.2.22</ecNumber>
    </recommendedName>
    <alternativeName>
        <fullName evidence="7">Acyl-protein thioesterase ABHD10</fullName>
    </alternativeName>
    <alternativeName>
        <fullName evidence="8">Alpha/beta hydrolase domain-containing protein 10</fullName>
    </alternativeName>
    <alternativeName>
        <fullName evidence="6">Mycophenolic acid acyl-glucuronide esterase, mitochondrial</fullName>
    </alternativeName>
</protein>
<evidence type="ECO:0000256" key="3">
    <source>
        <dbReference type="ARBA" id="ARBA00022946"/>
    </source>
</evidence>
<dbReference type="SUPFAM" id="SSF53474">
    <property type="entry name" value="alpha/beta-Hydrolases"/>
    <property type="match status" value="1"/>
</dbReference>
<evidence type="ECO:0000256" key="5">
    <source>
        <dbReference type="ARBA" id="ARBA00039314"/>
    </source>
</evidence>
<evidence type="ECO:0000256" key="2">
    <source>
        <dbReference type="ARBA" id="ARBA00022801"/>
    </source>
</evidence>
<dbReference type="InterPro" id="IPR052382">
    <property type="entry name" value="ABHD10_acyl-thioesterase"/>
</dbReference>
<evidence type="ECO:0000259" key="12">
    <source>
        <dbReference type="Pfam" id="PF12697"/>
    </source>
</evidence>
<dbReference type="Pfam" id="PF12697">
    <property type="entry name" value="Abhydrolase_6"/>
    <property type="match status" value="1"/>
</dbReference>
<dbReference type="PANTHER" id="PTHR16138">
    <property type="entry name" value="MYCOPHENOLIC ACID ACYL-GLUCURONIDE ESTERASE, MITOCHONDRIAL"/>
    <property type="match status" value="1"/>
</dbReference>
<gene>
    <name evidence="13" type="ORF">GN330_06250</name>
</gene>
<name>A0A844QGE4_9HYPH</name>
<evidence type="ECO:0000256" key="1">
    <source>
        <dbReference type="ARBA" id="ARBA00012423"/>
    </source>
</evidence>